<dbReference type="RefSeq" id="XP_045288059.1">
    <property type="nucleotide sequence ID" value="XM_045431506.1"/>
</dbReference>
<gene>
    <name evidence="2" type="ORF">HCBG_04457</name>
</gene>
<dbReference type="GeneID" id="69037473"/>
<dbReference type="EMBL" id="GG663367">
    <property type="protein sequence ID" value="EEH07578.1"/>
    <property type="molecule type" value="Genomic_DNA"/>
</dbReference>
<dbReference type="Proteomes" id="UP000001631">
    <property type="component" value="Unassembled WGS sequence"/>
</dbReference>
<dbReference type="AlphaFoldDB" id="C0NLS7"/>
<dbReference type="HOGENOM" id="CLU_2108347_0_0_1"/>
<evidence type="ECO:0000313" key="3">
    <source>
        <dbReference type="Proteomes" id="UP000001631"/>
    </source>
</evidence>
<name>C0NLS7_AJECG</name>
<reference evidence="2" key="1">
    <citation type="submission" date="2009-02" db="EMBL/GenBank/DDBJ databases">
        <title>The Genome Sequence of Ajellomyces capsulatus strain G186AR.</title>
        <authorList>
            <consortium name="The Broad Institute Genome Sequencing Platform"/>
            <person name="Champion M."/>
            <person name="Cuomo C."/>
            <person name="Ma L.-J."/>
            <person name="Henn M.R."/>
            <person name="Sil A."/>
            <person name="Goldman B."/>
            <person name="Young S.K."/>
            <person name="Kodira C.D."/>
            <person name="Zeng Q."/>
            <person name="Koehrsen M."/>
            <person name="Alvarado L."/>
            <person name="Berlin A."/>
            <person name="Borenstein D."/>
            <person name="Chen Z."/>
            <person name="Engels R."/>
            <person name="Freedman E."/>
            <person name="Gellesch M."/>
            <person name="Goldberg J."/>
            <person name="Griggs A."/>
            <person name="Gujja S."/>
            <person name="Heiman D."/>
            <person name="Hepburn T."/>
            <person name="Howarth C."/>
            <person name="Jen D."/>
            <person name="Larson L."/>
            <person name="Lewis B."/>
            <person name="Mehta T."/>
            <person name="Park D."/>
            <person name="Pearson M."/>
            <person name="Roberts A."/>
            <person name="Saif S."/>
            <person name="Shea T."/>
            <person name="Shenoy N."/>
            <person name="Sisk P."/>
            <person name="Stolte C."/>
            <person name="Sykes S."/>
            <person name="Walk T."/>
            <person name="White J."/>
            <person name="Yandava C."/>
            <person name="Klein B."/>
            <person name="McEwen J.G."/>
            <person name="Puccia R."/>
            <person name="Goldman G.H."/>
            <person name="Felipe M.S."/>
            <person name="Nino-Vega G."/>
            <person name="San-Blas G."/>
            <person name="Taylor J."/>
            <person name="Mendoza L."/>
            <person name="Galagan J."/>
            <person name="Nusbaum C."/>
            <person name="Birren B."/>
        </authorList>
    </citation>
    <scope>NUCLEOTIDE SEQUENCE</scope>
    <source>
        <strain evidence="2">G186AR</strain>
    </source>
</reference>
<sequence>MQALNRSGMTNYTYAFQAHISAYHYISHSFRTAKSTSQRGSTPKTEAHPTTSEPLRTGIHAYKESLALKPDRSQPVYASPNQIMKPAWALCVIVPEHAPKGAENVGRRDADVTVS</sequence>
<dbReference type="InParanoid" id="C0NLS7"/>
<evidence type="ECO:0000313" key="2">
    <source>
        <dbReference type="EMBL" id="EEH07578.1"/>
    </source>
</evidence>
<keyword evidence="3" id="KW-1185">Reference proteome</keyword>
<feature type="region of interest" description="Disordered" evidence="1">
    <location>
        <begin position="32"/>
        <end position="61"/>
    </location>
</feature>
<evidence type="ECO:0000256" key="1">
    <source>
        <dbReference type="SAM" id="MobiDB-lite"/>
    </source>
</evidence>
<protein>
    <submittedName>
        <fullName evidence="2">Uncharacterized protein</fullName>
    </submittedName>
</protein>
<accession>C0NLS7</accession>
<feature type="compositionally biased region" description="Polar residues" evidence="1">
    <location>
        <begin position="32"/>
        <end position="54"/>
    </location>
</feature>
<organism evidence="2 3">
    <name type="scientific">Ajellomyces capsulatus (strain G186AR / H82 / ATCC MYA-2454 / RMSCC 2432)</name>
    <name type="common">Darling's disease fungus</name>
    <name type="synonym">Histoplasma capsulatum</name>
    <dbReference type="NCBI Taxonomy" id="447093"/>
    <lineage>
        <taxon>Eukaryota</taxon>
        <taxon>Fungi</taxon>
        <taxon>Dikarya</taxon>
        <taxon>Ascomycota</taxon>
        <taxon>Pezizomycotina</taxon>
        <taxon>Eurotiomycetes</taxon>
        <taxon>Eurotiomycetidae</taxon>
        <taxon>Onygenales</taxon>
        <taxon>Ajellomycetaceae</taxon>
        <taxon>Histoplasma</taxon>
    </lineage>
</organism>
<proteinExistence type="predicted"/>